<protein>
    <submittedName>
        <fullName evidence="1">Uncharacterized protein</fullName>
    </submittedName>
</protein>
<proteinExistence type="predicted"/>
<evidence type="ECO:0000313" key="2">
    <source>
        <dbReference type="Proteomes" id="UP000594263"/>
    </source>
</evidence>
<organism evidence="1 2">
    <name type="scientific">Kalanchoe fedtschenkoi</name>
    <name type="common">Lavender scallops</name>
    <name type="synonym">South American air plant</name>
    <dbReference type="NCBI Taxonomy" id="63787"/>
    <lineage>
        <taxon>Eukaryota</taxon>
        <taxon>Viridiplantae</taxon>
        <taxon>Streptophyta</taxon>
        <taxon>Embryophyta</taxon>
        <taxon>Tracheophyta</taxon>
        <taxon>Spermatophyta</taxon>
        <taxon>Magnoliopsida</taxon>
        <taxon>eudicotyledons</taxon>
        <taxon>Gunneridae</taxon>
        <taxon>Pentapetalae</taxon>
        <taxon>Saxifragales</taxon>
        <taxon>Crassulaceae</taxon>
        <taxon>Kalanchoe</taxon>
    </lineage>
</organism>
<dbReference type="AlphaFoldDB" id="A0A7N0TZP8"/>
<keyword evidence="2" id="KW-1185">Reference proteome</keyword>
<dbReference type="EnsemblPlants" id="Kaladp0048s0854.1.v1.1">
    <property type="protein sequence ID" value="Kaladp0048s0854.1.v1.1.CDS.1"/>
    <property type="gene ID" value="Kaladp0048s0854.v1.1"/>
</dbReference>
<dbReference type="Gramene" id="Kaladp0048s0854.1.v1.1">
    <property type="protein sequence ID" value="Kaladp0048s0854.1.v1.1.CDS.1"/>
    <property type="gene ID" value="Kaladp0048s0854.v1.1"/>
</dbReference>
<reference evidence="1" key="1">
    <citation type="submission" date="2021-01" db="UniProtKB">
        <authorList>
            <consortium name="EnsemblPlants"/>
        </authorList>
    </citation>
    <scope>IDENTIFICATION</scope>
</reference>
<sequence>MLSFFDFTFVSSSSSAAASTVILRVFSDGPGGNISVLRPSSFRRMQPRMSSARSLRSFRISISVDGSIVQLSMKAPIDAIWVSHQGRNGRWRDLR</sequence>
<dbReference type="Proteomes" id="UP000594263">
    <property type="component" value="Unplaced"/>
</dbReference>
<name>A0A7N0TZP8_KALFE</name>
<evidence type="ECO:0000313" key="1">
    <source>
        <dbReference type="EnsemblPlants" id="Kaladp0048s0854.1.v1.1.CDS.1"/>
    </source>
</evidence>
<accession>A0A7N0TZP8</accession>